<dbReference type="SMART" id="SM00986">
    <property type="entry name" value="UDG"/>
    <property type="match status" value="1"/>
</dbReference>
<dbReference type="GO" id="GO:0097510">
    <property type="term" value="P:base-excision repair, AP site formation via deaminated base removal"/>
    <property type="evidence" value="ECO:0007669"/>
    <property type="project" value="TreeGrafter"/>
</dbReference>
<protein>
    <recommendedName>
        <fullName evidence="5 9">Uracil-DNA glycosylase</fullName>
        <shortName evidence="9">UDG</shortName>
        <ecNumber evidence="4 9">3.2.2.27</ecNumber>
    </recommendedName>
</protein>
<evidence type="ECO:0000259" key="12">
    <source>
        <dbReference type="SMART" id="SM00986"/>
    </source>
</evidence>
<dbReference type="InterPro" id="IPR005122">
    <property type="entry name" value="Uracil-DNA_glycosylase-like"/>
</dbReference>
<evidence type="ECO:0000256" key="10">
    <source>
        <dbReference type="PROSITE-ProRule" id="PRU10072"/>
    </source>
</evidence>
<dbReference type="EC" id="3.2.2.27" evidence="4 9"/>
<dbReference type="InterPro" id="IPR018085">
    <property type="entry name" value="Ura-DNA_Glyclase_AS"/>
</dbReference>
<sequence length="226" mass="24448">MSVFEHLPAAWQALVAAETTSPRFAKLGEFLVAEAAAGKQIYPPRQHWFAALDALTPQDVKIVILGQDPYHGAGEAHGLAFSVPVGVKTPPSLRNIWQEIARDLGITPPQHGNLAGWARQGVLLLNTSLTVEADCAGSHAKRGWEHFTDRLIHALAQRESGIVFMLWGAHAQKKLPLIDAAQHCVLTSPHPSPLSAHRGFIGNGHFSAANAYLQTRHKAPIDWAAA</sequence>
<evidence type="ECO:0000256" key="1">
    <source>
        <dbReference type="ARBA" id="ARBA00001400"/>
    </source>
</evidence>
<dbReference type="NCBIfam" id="NF003591">
    <property type="entry name" value="PRK05254.1-4"/>
    <property type="match status" value="1"/>
</dbReference>
<proteinExistence type="inferred from homology"/>
<evidence type="ECO:0000256" key="5">
    <source>
        <dbReference type="ARBA" id="ARBA00018429"/>
    </source>
</evidence>
<dbReference type="NCBIfam" id="NF003588">
    <property type="entry name" value="PRK05254.1-1"/>
    <property type="match status" value="1"/>
</dbReference>
<feature type="active site" description="Proton acceptor" evidence="9 10">
    <location>
        <position position="68"/>
    </location>
</feature>
<evidence type="ECO:0000256" key="11">
    <source>
        <dbReference type="RuleBase" id="RU003780"/>
    </source>
</evidence>
<dbReference type="Pfam" id="PF03167">
    <property type="entry name" value="UDG"/>
    <property type="match status" value="1"/>
</dbReference>
<dbReference type="HAMAP" id="MF_00148">
    <property type="entry name" value="UDG"/>
    <property type="match status" value="1"/>
</dbReference>
<dbReference type="GO" id="GO:0004844">
    <property type="term" value="F:uracil DNA N-glycosylase activity"/>
    <property type="evidence" value="ECO:0007669"/>
    <property type="project" value="UniProtKB-UniRule"/>
</dbReference>
<comment type="catalytic activity">
    <reaction evidence="1 9 11">
        <text>Hydrolyzes single-stranded DNA or mismatched double-stranded DNA and polynucleotides, releasing free uracil.</text>
        <dbReference type="EC" id="3.2.2.27"/>
    </reaction>
</comment>
<keyword evidence="9" id="KW-0963">Cytoplasm</keyword>
<evidence type="ECO:0000256" key="6">
    <source>
        <dbReference type="ARBA" id="ARBA00022763"/>
    </source>
</evidence>
<dbReference type="Gene3D" id="3.40.470.10">
    <property type="entry name" value="Uracil-DNA glycosylase-like domain"/>
    <property type="match status" value="1"/>
</dbReference>
<name>A0A1W1XMQ5_9NEIS</name>
<dbReference type="FunFam" id="3.40.470.10:FF:000001">
    <property type="entry name" value="Uracil-DNA glycosylase"/>
    <property type="match status" value="1"/>
</dbReference>
<dbReference type="STRING" id="1121001.SAMN02745857_01968"/>
<comment type="similarity">
    <text evidence="3 9 11">Belongs to the uracil-DNA glycosylase (UDG) superfamily. UNG family.</text>
</comment>
<dbReference type="NCBIfam" id="TIGR00628">
    <property type="entry name" value="ung"/>
    <property type="match status" value="1"/>
</dbReference>
<dbReference type="GO" id="GO:0005737">
    <property type="term" value="C:cytoplasm"/>
    <property type="evidence" value="ECO:0007669"/>
    <property type="project" value="UniProtKB-SubCell"/>
</dbReference>
<keyword evidence="14" id="KW-1185">Reference proteome</keyword>
<dbReference type="NCBIfam" id="NF003589">
    <property type="entry name" value="PRK05254.1-2"/>
    <property type="match status" value="1"/>
</dbReference>
<reference evidence="13 14" key="1">
    <citation type="submission" date="2017-04" db="EMBL/GenBank/DDBJ databases">
        <authorList>
            <person name="Afonso C.L."/>
            <person name="Miller P.J."/>
            <person name="Scott M.A."/>
            <person name="Spackman E."/>
            <person name="Goraichik I."/>
            <person name="Dimitrov K.M."/>
            <person name="Suarez D.L."/>
            <person name="Swayne D.E."/>
        </authorList>
    </citation>
    <scope>NUCLEOTIDE SEQUENCE [LARGE SCALE GENOMIC DNA]</scope>
    <source>
        <strain evidence="13 14">DSM 23236</strain>
    </source>
</reference>
<evidence type="ECO:0000256" key="4">
    <source>
        <dbReference type="ARBA" id="ARBA00012030"/>
    </source>
</evidence>
<comment type="subcellular location">
    <subcellularLocation>
        <location evidence="9">Cytoplasm</location>
    </subcellularLocation>
</comment>
<evidence type="ECO:0000256" key="3">
    <source>
        <dbReference type="ARBA" id="ARBA00008184"/>
    </source>
</evidence>
<evidence type="ECO:0000256" key="8">
    <source>
        <dbReference type="ARBA" id="ARBA00023204"/>
    </source>
</evidence>
<dbReference type="AlphaFoldDB" id="A0A1W1XMQ5"/>
<dbReference type="SUPFAM" id="SSF52141">
    <property type="entry name" value="Uracil-DNA glycosylase-like"/>
    <property type="match status" value="1"/>
</dbReference>
<dbReference type="NCBIfam" id="NF003592">
    <property type="entry name" value="PRK05254.1-5"/>
    <property type="match status" value="1"/>
</dbReference>
<keyword evidence="7 9" id="KW-0378">Hydrolase</keyword>
<dbReference type="EMBL" id="FWXD01000010">
    <property type="protein sequence ID" value="SMC24808.1"/>
    <property type="molecule type" value="Genomic_DNA"/>
</dbReference>
<keyword evidence="8 9" id="KW-0234">DNA repair</keyword>
<dbReference type="RefSeq" id="WP_084090627.1">
    <property type="nucleotide sequence ID" value="NZ_FWXD01000010.1"/>
</dbReference>
<evidence type="ECO:0000256" key="9">
    <source>
        <dbReference type="HAMAP-Rule" id="MF_00148"/>
    </source>
</evidence>
<evidence type="ECO:0000256" key="2">
    <source>
        <dbReference type="ARBA" id="ARBA00002631"/>
    </source>
</evidence>
<dbReference type="Proteomes" id="UP000192761">
    <property type="component" value="Unassembled WGS sequence"/>
</dbReference>
<dbReference type="PANTHER" id="PTHR11264:SF0">
    <property type="entry name" value="URACIL-DNA GLYCOSYLASE"/>
    <property type="match status" value="1"/>
</dbReference>
<dbReference type="InterPro" id="IPR036895">
    <property type="entry name" value="Uracil-DNA_glycosylase-like_sf"/>
</dbReference>
<dbReference type="InterPro" id="IPR002043">
    <property type="entry name" value="UDG_fam1"/>
</dbReference>
<keyword evidence="6 9" id="KW-0227">DNA damage</keyword>
<dbReference type="PROSITE" id="PS00130">
    <property type="entry name" value="U_DNA_GLYCOSYLASE"/>
    <property type="match status" value="1"/>
</dbReference>
<evidence type="ECO:0000256" key="7">
    <source>
        <dbReference type="ARBA" id="ARBA00022801"/>
    </source>
</evidence>
<dbReference type="SMART" id="SM00987">
    <property type="entry name" value="UreE_C"/>
    <property type="match status" value="1"/>
</dbReference>
<dbReference type="OrthoDB" id="9804372at2"/>
<dbReference type="CDD" id="cd10027">
    <property type="entry name" value="UDG-F1-like"/>
    <property type="match status" value="1"/>
</dbReference>
<organism evidence="13 14">
    <name type="scientific">Andreprevotia lacus DSM 23236</name>
    <dbReference type="NCBI Taxonomy" id="1121001"/>
    <lineage>
        <taxon>Bacteria</taxon>
        <taxon>Pseudomonadati</taxon>
        <taxon>Pseudomonadota</taxon>
        <taxon>Betaproteobacteria</taxon>
        <taxon>Neisseriales</taxon>
        <taxon>Chitinibacteraceae</taxon>
        <taxon>Andreprevotia</taxon>
    </lineage>
</organism>
<dbReference type="PANTHER" id="PTHR11264">
    <property type="entry name" value="URACIL-DNA GLYCOSYLASE"/>
    <property type="match status" value="1"/>
</dbReference>
<gene>
    <name evidence="9" type="primary">ung</name>
    <name evidence="13" type="ORF">SAMN02745857_01968</name>
</gene>
<feature type="domain" description="Uracil-DNA glycosylase-like" evidence="12">
    <location>
        <begin position="52"/>
        <end position="213"/>
    </location>
</feature>
<accession>A0A1W1XMQ5</accession>
<evidence type="ECO:0000313" key="13">
    <source>
        <dbReference type="EMBL" id="SMC24808.1"/>
    </source>
</evidence>
<evidence type="ECO:0000313" key="14">
    <source>
        <dbReference type="Proteomes" id="UP000192761"/>
    </source>
</evidence>
<comment type="function">
    <text evidence="2 9 11">Excises uracil residues from the DNA which can arise as a result of misincorporation of dUMP residues by DNA polymerase or due to deamination of cytosine.</text>
</comment>